<keyword evidence="10" id="KW-1185">Reference proteome</keyword>
<evidence type="ECO:0000256" key="5">
    <source>
        <dbReference type="ARBA" id="ARBA00024867"/>
    </source>
</evidence>
<sequence length="247" mass="28812">MNILLLEDEPLELEQLEFMIHSCYPMFKFVKASKESHALAAAQIALKKQECFDLAFIDIKLPGKSGLEVAAELKEKFPLMELVIVTAYQDFQYAQYSIKLGVMDYLVKPLVEEELVKVLKKFLKKHPEMEHHSELVWQVLNVIKTSYKNQLLLADVAQRLHISTSSLSRHFSEEMGMPFSEYLIHYRVEMAKLFLNINKDWSIQQIADETGFNSQHYFCKAFKRITGKAPKEYRKLNRVGDGFFHEQ</sequence>
<protein>
    <recommendedName>
        <fullName evidence="1">Stage 0 sporulation protein A homolog</fullName>
    </recommendedName>
</protein>
<dbReference type="PRINTS" id="PR00032">
    <property type="entry name" value="HTHARAC"/>
</dbReference>
<feature type="modified residue" description="4-aspartylphosphate" evidence="6">
    <location>
        <position position="58"/>
    </location>
</feature>
<dbReference type="SUPFAM" id="SSF46689">
    <property type="entry name" value="Homeodomain-like"/>
    <property type="match status" value="2"/>
</dbReference>
<accession>A0A3G1L0S1</accession>
<keyword evidence="4" id="KW-0804">Transcription</keyword>
<dbReference type="SUPFAM" id="SSF52172">
    <property type="entry name" value="CheY-like"/>
    <property type="match status" value="1"/>
</dbReference>
<evidence type="ECO:0000259" key="8">
    <source>
        <dbReference type="PROSITE" id="PS50110"/>
    </source>
</evidence>
<dbReference type="InterPro" id="IPR020449">
    <property type="entry name" value="Tscrpt_reg_AraC-type_HTH"/>
</dbReference>
<dbReference type="InterPro" id="IPR018062">
    <property type="entry name" value="HTH_AraC-typ_CS"/>
</dbReference>
<dbReference type="KEGG" id="fwa:DCMF_28005"/>
<dbReference type="Pfam" id="PF12833">
    <property type="entry name" value="HTH_18"/>
    <property type="match status" value="1"/>
</dbReference>
<evidence type="ECO:0000256" key="1">
    <source>
        <dbReference type="ARBA" id="ARBA00018672"/>
    </source>
</evidence>
<dbReference type="PROSITE" id="PS01124">
    <property type="entry name" value="HTH_ARAC_FAMILY_2"/>
    <property type="match status" value="1"/>
</dbReference>
<feature type="domain" description="HTH araC/xylS-type" evidence="7">
    <location>
        <begin position="137"/>
        <end position="236"/>
    </location>
</feature>
<evidence type="ECO:0000256" key="2">
    <source>
        <dbReference type="ARBA" id="ARBA00023015"/>
    </source>
</evidence>
<keyword evidence="6" id="KW-0597">Phosphoprotein</keyword>
<dbReference type="Gene3D" id="1.10.10.60">
    <property type="entry name" value="Homeodomain-like"/>
    <property type="match status" value="2"/>
</dbReference>
<comment type="function">
    <text evidence="5">May play the central regulatory role in sporulation. It may be an element of the effector pathway responsible for the activation of sporulation genes in response to nutritional stress. Spo0A may act in concert with spo0H (a sigma factor) to control the expression of some genes that are critical to the sporulation process.</text>
</comment>
<dbReference type="PANTHER" id="PTHR43280">
    <property type="entry name" value="ARAC-FAMILY TRANSCRIPTIONAL REGULATOR"/>
    <property type="match status" value="1"/>
</dbReference>
<dbReference type="PROSITE" id="PS00041">
    <property type="entry name" value="HTH_ARAC_FAMILY_1"/>
    <property type="match status" value="1"/>
</dbReference>
<dbReference type="GO" id="GO:0000160">
    <property type="term" value="P:phosphorelay signal transduction system"/>
    <property type="evidence" value="ECO:0007669"/>
    <property type="project" value="InterPro"/>
</dbReference>
<organism evidence="9 10">
    <name type="scientific">Formimonas warabiya</name>
    <dbReference type="NCBI Taxonomy" id="1761012"/>
    <lineage>
        <taxon>Bacteria</taxon>
        <taxon>Bacillati</taxon>
        <taxon>Bacillota</taxon>
        <taxon>Clostridia</taxon>
        <taxon>Eubacteriales</taxon>
        <taxon>Peptococcaceae</taxon>
        <taxon>Candidatus Formimonas</taxon>
    </lineage>
</organism>
<evidence type="ECO:0000256" key="6">
    <source>
        <dbReference type="PROSITE-ProRule" id="PRU00169"/>
    </source>
</evidence>
<dbReference type="Pfam" id="PF00072">
    <property type="entry name" value="Response_reg"/>
    <property type="match status" value="1"/>
</dbReference>
<evidence type="ECO:0000313" key="10">
    <source>
        <dbReference type="Proteomes" id="UP000323521"/>
    </source>
</evidence>
<evidence type="ECO:0000259" key="7">
    <source>
        <dbReference type="PROSITE" id="PS01124"/>
    </source>
</evidence>
<dbReference type="InterPro" id="IPR001789">
    <property type="entry name" value="Sig_transdc_resp-reg_receiver"/>
</dbReference>
<dbReference type="SMART" id="SM00448">
    <property type="entry name" value="REC"/>
    <property type="match status" value="1"/>
</dbReference>
<dbReference type="OrthoDB" id="324626at2"/>
<dbReference type="AlphaFoldDB" id="A0A3G1L0S1"/>
<reference evidence="9 10" key="1">
    <citation type="submission" date="2016-10" db="EMBL/GenBank/DDBJ databases">
        <title>Complete Genome Sequence of Peptococcaceae strain DCMF.</title>
        <authorList>
            <person name="Edwards R.J."/>
            <person name="Holland S.I."/>
            <person name="Deshpande N.P."/>
            <person name="Wong Y.K."/>
            <person name="Ertan H."/>
            <person name="Manefield M."/>
            <person name="Russell T.L."/>
            <person name="Lee M.J."/>
        </authorList>
    </citation>
    <scope>NUCLEOTIDE SEQUENCE [LARGE SCALE GENOMIC DNA]</scope>
    <source>
        <strain evidence="9 10">DCMF</strain>
    </source>
</reference>
<keyword evidence="2" id="KW-0805">Transcription regulation</keyword>
<dbReference type="GO" id="GO:0003700">
    <property type="term" value="F:DNA-binding transcription factor activity"/>
    <property type="evidence" value="ECO:0007669"/>
    <property type="project" value="InterPro"/>
</dbReference>
<dbReference type="SMART" id="SM00342">
    <property type="entry name" value="HTH_ARAC"/>
    <property type="match status" value="1"/>
</dbReference>
<dbReference type="PANTHER" id="PTHR43280:SF10">
    <property type="entry name" value="REGULATORY PROTEIN POCR"/>
    <property type="match status" value="1"/>
</dbReference>
<dbReference type="InterPro" id="IPR018060">
    <property type="entry name" value="HTH_AraC"/>
</dbReference>
<evidence type="ECO:0000256" key="4">
    <source>
        <dbReference type="ARBA" id="ARBA00023163"/>
    </source>
</evidence>
<dbReference type="GO" id="GO:0043565">
    <property type="term" value="F:sequence-specific DNA binding"/>
    <property type="evidence" value="ECO:0007669"/>
    <property type="project" value="InterPro"/>
</dbReference>
<evidence type="ECO:0000313" key="9">
    <source>
        <dbReference type="EMBL" id="ATW28085.1"/>
    </source>
</evidence>
<evidence type="ECO:0000256" key="3">
    <source>
        <dbReference type="ARBA" id="ARBA00023125"/>
    </source>
</evidence>
<dbReference type="PROSITE" id="PS50110">
    <property type="entry name" value="RESPONSE_REGULATORY"/>
    <property type="match status" value="1"/>
</dbReference>
<dbReference type="InterPro" id="IPR009057">
    <property type="entry name" value="Homeodomain-like_sf"/>
</dbReference>
<dbReference type="Gene3D" id="3.40.50.2300">
    <property type="match status" value="1"/>
</dbReference>
<feature type="domain" description="Response regulatory" evidence="8">
    <location>
        <begin position="2"/>
        <end position="123"/>
    </location>
</feature>
<gene>
    <name evidence="9" type="ORF">DCMF_28005</name>
</gene>
<dbReference type="EMBL" id="CP017634">
    <property type="protein sequence ID" value="ATW28085.1"/>
    <property type="molecule type" value="Genomic_DNA"/>
</dbReference>
<proteinExistence type="predicted"/>
<dbReference type="InterPro" id="IPR011006">
    <property type="entry name" value="CheY-like_superfamily"/>
</dbReference>
<keyword evidence="3 9" id="KW-0238">DNA-binding</keyword>
<dbReference type="RefSeq" id="WP_148137492.1">
    <property type="nucleotide sequence ID" value="NZ_CP017634.1"/>
</dbReference>
<name>A0A3G1L0S1_FORW1</name>
<dbReference type="Proteomes" id="UP000323521">
    <property type="component" value="Chromosome"/>
</dbReference>